<protein>
    <recommendedName>
        <fullName evidence="4">Outer membrane protein beta-barrel domain-containing protein</fullName>
    </recommendedName>
</protein>
<reference evidence="3" key="1">
    <citation type="journal article" date="2019" name="Int. J. Syst. Evol. Microbiol.">
        <title>The Global Catalogue of Microorganisms (GCM) 10K type strain sequencing project: providing services to taxonomists for standard genome sequencing and annotation.</title>
        <authorList>
            <consortium name="The Broad Institute Genomics Platform"/>
            <consortium name="The Broad Institute Genome Sequencing Center for Infectious Disease"/>
            <person name="Wu L."/>
            <person name="Ma J."/>
        </authorList>
    </citation>
    <scope>NUCLEOTIDE SEQUENCE [LARGE SCALE GENOMIC DNA]</scope>
    <source>
        <strain evidence="3">JCM 18401</strain>
    </source>
</reference>
<dbReference type="InterPro" id="IPR011250">
    <property type="entry name" value="OMP/PagP_B-barrel"/>
</dbReference>
<evidence type="ECO:0000313" key="2">
    <source>
        <dbReference type="EMBL" id="GAA4894492.1"/>
    </source>
</evidence>
<feature type="signal peptide" evidence="1">
    <location>
        <begin position="1"/>
        <end position="21"/>
    </location>
</feature>
<keyword evidence="3" id="KW-1185">Reference proteome</keyword>
<evidence type="ECO:0000256" key="1">
    <source>
        <dbReference type="SAM" id="SignalP"/>
    </source>
</evidence>
<sequence>MVKYITIITTLLVCFTRPAWANEEWFFQAGAGVSAVWQKERDPTREYPTHTEARPSVQLQLHRQISERLRLGVGVEALISDPISWRRSENLLMFRVAELDYALSHHWSASFYGGVARYYRELPAYGYGFGFGLNYWLAPNWSLSAELNYTSTDTSNNWVDDPYKRDDFAWGSTTLRYRF</sequence>
<dbReference type="RefSeq" id="WP_345336206.1">
    <property type="nucleotide sequence ID" value="NZ_BAABJZ010000093.1"/>
</dbReference>
<evidence type="ECO:0008006" key="4">
    <source>
        <dbReference type="Google" id="ProtNLM"/>
    </source>
</evidence>
<keyword evidence="1" id="KW-0732">Signal</keyword>
<dbReference type="EMBL" id="BAABJZ010000093">
    <property type="protein sequence ID" value="GAA4894492.1"/>
    <property type="molecule type" value="Genomic_DNA"/>
</dbReference>
<evidence type="ECO:0000313" key="3">
    <source>
        <dbReference type="Proteomes" id="UP001499988"/>
    </source>
</evidence>
<accession>A0ABP9F519</accession>
<proteinExistence type="predicted"/>
<comment type="caution">
    <text evidence="2">The sequence shown here is derived from an EMBL/GenBank/DDBJ whole genome shotgun (WGS) entry which is preliminary data.</text>
</comment>
<dbReference type="Proteomes" id="UP001499988">
    <property type="component" value="Unassembled WGS sequence"/>
</dbReference>
<feature type="chain" id="PRO_5045948672" description="Outer membrane protein beta-barrel domain-containing protein" evidence="1">
    <location>
        <begin position="22"/>
        <end position="179"/>
    </location>
</feature>
<organism evidence="2 3">
    <name type="scientific">Ferrimonas pelagia</name>
    <dbReference type="NCBI Taxonomy" id="1177826"/>
    <lineage>
        <taxon>Bacteria</taxon>
        <taxon>Pseudomonadati</taxon>
        <taxon>Pseudomonadota</taxon>
        <taxon>Gammaproteobacteria</taxon>
        <taxon>Alteromonadales</taxon>
        <taxon>Ferrimonadaceae</taxon>
        <taxon>Ferrimonas</taxon>
    </lineage>
</organism>
<dbReference type="SUPFAM" id="SSF56925">
    <property type="entry name" value="OMPA-like"/>
    <property type="match status" value="1"/>
</dbReference>
<name>A0ABP9F519_9GAMM</name>
<gene>
    <name evidence="2" type="ORF">GCM10023333_29510</name>
</gene>